<evidence type="ECO:0000313" key="1">
    <source>
        <dbReference type="EMBL" id="CBJ29749.1"/>
    </source>
</evidence>
<dbReference type="EMBL" id="FN649734">
    <property type="protein sequence ID" value="CBJ29749.1"/>
    <property type="molecule type" value="Genomic_DNA"/>
</dbReference>
<protein>
    <submittedName>
        <fullName evidence="1">Uncharacterized protein</fullName>
    </submittedName>
</protein>
<gene>
    <name evidence="1" type="ORF">Esi_0160_0051</name>
</gene>
<organism evidence="1 2">
    <name type="scientific">Ectocarpus siliculosus</name>
    <name type="common">Brown alga</name>
    <name type="synonym">Conferva siliculosa</name>
    <dbReference type="NCBI Taxonomy" id="2880"/>
    <lineage>
        <taxon>Eukaryota</taxon>
        <taxon>Sar</taxon>
        <taxon>Stramenopiles</taxon>
        <taxon>Ochrophyta</taxon>
        <taxon>PX clade</taxon>
        <taxon>Phaeophyceae</taxon>
        <taxon>Ectocarpales</taxon>
        <taxon>Ectocarpaceae</taxon>
        <taxon>Ectocarpus</taxon>
    </lineage>
</organism>
<sequence length="77" mass="8148">MTLPTVAALMKQRSVQVVQARGLRAGAELTRLAKWGLPVGAAASWVFYPVINGVYQEYLEEQAEAAAEAAAAAAEES</sequence>
<dbReference type="Proteomes" id="UP000002630">
    <property type="component" value="Linkage Group LG09"/>
</dbReference>
<reference evidence="1 2" key="1">
    <citation type="journal article" date="2010" name="Nature">
        <title>The Ectocarpus genome and the independent evolution of multicellularity in brown algae.</title>
        <authorList>
            <person name="Cock J.M."/>
            <person name="Sterck L."/>
            <person name="Rouze P."/>
            <person name="Scornet D."/>
            <person name="Allen A.E."/>
            <person name="Amoutzias G."/>
            <person name="Anthouard V."/>
            <person name="Artiguenave F."/>
            <person name="Aury J.M."/>
            <person name="Badger J.H."/>
            <person name="Beszteri B."/>
            <person name="Billiau K."/>
            <person name="Bonnet E."/>
            <person name="Bothwell J.H."/>
            <person name="Bowler C."/>
            <person name="Boyen C."/>
            <person name="Brownlee C."/>
            <person name="Carrano C.J."/>
            <person name="Charrier B."/>
            <person name="Cho G.Y."/>
            <person name="Coelho S.M."/>
            <person name="Collen J."/>
            <person name="Corre E."/>
            <person name="Da Silva C."/>
            <person name="Delage L."/>
            <person name="Delaroque N."/>
            <person name="Dittami S.M."/>
            <person name="Doulbeau S."/>
            <person name="Elias M."/>
            <person name="Farnham G."/>
            <person name="Gachon C.M."/>
            <person name="Gschloessl B."/>
            <person name="Heesch S."/>
            <person name="Jabbari K."/>
            <person name="Jubin C."/>
            <person name="Kawai H."/>
            <person name="Kimura K."/>
            <person name="Kloareg B."/>
            <person name="Kupper F.C."/>
            <person name="Lang D."/>
            <person name="Le Bail A."/>
            <person name="Leblanc C."/>
            <person name="Lerouge P."/>
            <person name="Lohr M."/>
            <person name="Lopez P.J."/>
            <person name="Martens C."/>
            <person name="Maumus F."/>
            <person name="Michel G."/>
            <person name="Miranda-Saavedra D."/>
            <person name="Morales J."/>
            <person name="Moreau H."/>
            <person name="Motomura T."/>
            <person name="Nagasato C."/>
            <person name="Napoli C.A."/>
            <person name="Nelson D.R."/>
            <person name="Nyvall-Collen P."/>
            <person name="Peters A.F."/>
            <person name="Pommier C."/>
            <person name="Potin P."/>
            <person name="Poulain J."/>
            <person name="Quesneville H."/>
            <person name="Read B."/>
            <person name="Rensing S.A."/>
            <person name="Ritter A."/>
            <person name="Rousvoal S."/>
            <person name="Samanta M."/>
            <person name="Samson G."/>
            <person name="Schroeder D.C."/>
            <person name="Segurens B."/>
            <person name="Strittmatter M."/>
            <person name="Tonon T."/>
            <person name="Tregear J.W."/>
            <person name="Valentin K."/>
            <person name="von Dassow P."/>
            <person name="Yamagishi T."/>
            <person name="Van de Peer Y."/>
            <person name="Wincker P."/>
        </authorList>
    </citation>
    <scope>NUCLEOTIDE SEQUENCE [LARGE SCALE GENOMIC DNA]</scope>
    <source>
        <strain evidence="2">Ec32 / CCAP1310/4</strain>
    </source>
</reference>
<dbReference type="EMBL" id="FN648144">
    <property type="protein sequence ID" value="CBJ29749.1"/>
    <property type="molecule type" value="Genomic_DNA"/>
</dbReference>
<dbReference type="InParanoid" id="D7FLS4"/>
<keyword evidence="2" id="KW-1185">Reference proteome</keyword>
<name>D7FLS4_ECTSI</name>
<proteinExistence type="predicted"/>
<dbReference type="AlphaFoldDB" id="D7FLS4"/>
<accession>D7FLS4</accession>
<evidence type="ECO:0000313" key="2">
    <source>
        <dbReference type="Proteomes" id="UP000002630"/>
    </source>
</evidence>
<dbReference type="OrthoDB" id="10319492at2759"/>